<dbReference type="Gene3D" id="3.50.50.60">
    <property type="entry name" value="FAD/NAD(P)-binding domain"/>
    <property type="match status" value="2"/>
</dbReference>
<dbReference type="InterPro" id="IPR036188">
    <property type="entry name" value="FAD/NAD-bd_sf"/>
</dbReference>
<dbReference type="Proteomes" id="UP000222542">
    <property type="component" value="Unassembled WGS sequence"/>
</dbReference>
<keyword evidence="6" id="KW-1185">Reference proteome</keyword>
<evidence type="ECO:0000256" key="3">
    <source>
        <dbReference type="ARBA" id="ARBA00023002"/>
    </source>
</evidence>
<dbReference type="GO" id="GO:0016491">
    <property type="term" value="F:oxidoreductase activity"/>
    <property type="evidence" value="ECO:0007669"/>
    <property type="project" value="UniProtKB-KW"/>
</dbReference>
<dbReference type="PANTHER" id="PTHR43557">
    <property type="entry name" value="APOPTOSIS-INDUCING FACTOR 1"/>
    <property type="match status" value="1"/>
</dbReference>
<evidence type="ECO:0000313" key="6">
    <source>
        <dbReference type="Proteomes" id="UP000222542"/>
    </source>
</evidence>
<dbReference type="Gramene" id="PHT74091">
    <property type="protein sequence ID" value="PHT74091"/>
    <property type="gene ID" value="T459_21368"/>
</dbReference>
<reference evidence="5 6" key="1">
    <citation type="journal article" date="2014" name="Nat. Genet.">
        <title>Genome sequence of the hot pepper provides insights into the evolution of pungency in Capsicum species.</title>
        <authorList>
            <person name="Kim S."/>
            <person name="Park M."/>
            <person name="Yeom S.I."/>
            <person name="Kim Y.M."/>
            <person name="Lee J.M."/>
            <person name="Lee H.A."/>
            <person name="Seo E."/>
            <person name="Choi J."/>
            <person name="Cheong K."/>
            <person name="Kim K.T."/>
            <person name="Jung K."/>
            <person name="Lee G.W."/>
            <person name="Oh S.K."/>
            <person name="Bae C."/>
            <person name="Kim S.B."/>
            <person name="Lee H.Y."/>
            <person name="Kim S.Y."/>
            <person name="Kim M.S."/>
            <person name="Kang B.C."/>
            <person name="Jo Y.D."/>
            <person name="Yang H.B."/>
            <person name="Jeong H.J."/>
            <person name="Kang W.H."/>
            <person name="Kwon J.K."/>
            <person name="Shin C."/>
            <person name="Lim J.Y."/>
            <person name="Park J.H."/>
            <person name="Huh J.H."/>
            <person name="Kim J.S."/>
            <person name="Kim B.D."/>
            <person name="Cohen O."/>
            <person name="Paran I."/>
            <person name="Suh M.C."/>
            <person name="Lee S.B."/>
            <person name="Kim Y.K."/>
            <person name="Shin Y."/>
            <person name="Noh S.J."/>
            <person name="Park J."/>
            <person name="Seo Y.S."/>
            <person name="Kwon S.Y."/>
            <person name="Kim H.A."/>
            <person name="Park J.M."/>
            <person name="Kim H.J."/>
            <person name="Choi S.B."/>
            <person name="Bosland P.W."/>
            <person name="Reeves G."/>
            <person name="Jo S.H."/>
            <person name="Lee B.W."/>
            <person name="Cho H.T."/>
            <person name="Choi H.S."/>
            <person name="Lee M.S."/>
            <person name="Yu Y."/>
            <person name="Do Choi Y."/>
            <person name="Park B.S."/>
            <person name="van Deynze A."/>
            <person name="Ashrafi H."/>
            <person name="Hill T."/>
            <person name="Kim W.T."/>
            <person name="Pai H.S."/>
            <person name="Ahn H.K."/>
            <person name="Yeam I."/>
            <person name="Giovannoni J.J."/>
            <person name="Rose J.K."/>
            <person name="Sorensen I."/>
            <person name="Lee S.J."/>
            <person name="Kim R.W."/>
            <person name="Choi I.Y."/>
            <person name="Choi B.S."/>
            <person name="Lim J.S."/>
            <person name="Lee Y.H."/>
            <person name="Choi D."/>
        </authorList>
    </citation>
    <scope>NUCLEOTIDE SEQUENCE [LARGE SCALE GENOMIC DNA]</scope>
    <source>
        <strain evidence="6">cv. CM334</strain>
    </source>
</reference>
<evidence type="ECO:0000259" key="4">
    <source>
        <dbReference type="Pfam" id="PF07992"/>
    </source>
</evidence>
<evidence type="ECO:0000256" key="2">
    <source>
        <dbReference type="ARBA" id="ARBA00022827"/>
    </source>
</evidence>
<evidence type="ECO:0000256" key="1">
    <source>
        <dbReference type="ARBA" id="ARBA00022630"/>
    </source>
</evidence>
<dbReference type="AlphaFoldDB" id="A0A2G2YWU0"/>
<dbReference type="SMR" id="A0A2G2YWU0"/>
<organism evidence="5 6">
    <name type="scientific">Capsicum annuum</name>
    <name type="common">Capsicum pepper</name>
    <dbReference type="NCBI Taxonomy" id="4072"/>
    <lineage>
        <taxon>Eukaryota</taxon>
        <taxon>Viridiplantae</taxon>
        <taxon>Streptophyta</taxon>
        <taxon>Embryophyta</taxon>
        <taxon>Tracheophyta</taxon>
        <taxon>Spermatophyta</taxon>
        <taxon>Magnoliopsida</taxon>
        <taxon>eudicotyledons</taxon>
        <taxon>Gunneridae</taxon>
        <taxon>Pentapetalae</taxon>
        <taxon>asterids</taxon>
        <taxon>lamiids</taxon>
        <taxon>Solanales</taxon>
        <taxon>Solanaceae</taxon>
        <taxon>Solanoideae</taxon>
        <taxon>Capsiceae</taxon>
        <taxon>Capsicum</taxon>
    </lineage>
</organism>
<dbReference type="InterPro" id="IPR050446">
    <property type="entry name" value="FAD-oxidoreductase/Apoptosis"/>
</dbReference>
<proteinExistence type="predicted"/>
<keyword evidence="1" id="KW-0285">Flavoprotein</keyword>
<sequence>MCALEVEERNNFPNGISLILSTYIVKADLALKTLVSAARESFKYQKLIIATGSTILKLSNFGVQGADSKKIFYLREINDTAMIVEALKANKMQRP</sequence>
<dbReference type="PANTHER" id="PTHR43557:SF5">
    <property type="entry name" value="MONODEHYDROASCORBATE REDUCTASE 1, PEROXISOMAL"/>
    <property type="match status" value="1"/>
</dbReference>
<feature type="domain" description="FAD/NAD(P)-binding" evidence="4">
    <location>
        <begin position="10"/>
        <end position="89"/>
    </location>
</feature>
<dbReference type="InterPro" id="IPR023753">
    <property type="entry name" value="FAD/NAD-binding_dom"/>
</dbReference>
<protein>
    <recommendedName>
        <fullName evidence="4">FAD/NAD(P)-binding domain-containing protein</fullName>
    </recommendedName>
</protein>
<dbReference type="STRING" id="4072.A0A2G2YWU0"/>
<keyword evidence="2" id="KW-0274">FAD</keyword>
<comment type="caution">
    <text evidence="5">The sequence shown here is derived from an EMBL/GenBank/DDBJ whole genome shotgun (WGS) entry which is preliminary data.</text>
</comment>
<name>A0A2G2YWU0_CAPAN</name>
<reference evidence="5 6" key="2">
    <citation type="journal article" date="2017" name="Genome Biol.">
        <title>New reference genome sequences of hot pepper reveal the massive evolution of plant disease-resistance genes by retroduplication.</title>
        <authorList>
            <person name="Kim S."/>
            <person name="Park J."/>
            <person name="Yeom S.I."/>
            <person name="Kim Y.M."/>
            <person name="Seo E."/>
            <person name="Kim K.T."/>
            <person name="Kim M.S."/>
            <person name="Lee J.M."/>
            <person name="Cheong K."/>
            <person name="Shin H.S."/>
            <person name="Kim S.B."/>
            <person name="Han K."/>
            <person name="Lee J."/>
            <person name="Park M."/>
            <person name="Lee H.A."/>
            <person name="Lee H.Y."/>
            <person name="Lee Y."/>
            <person name="Oh S."/>
            <person name="Lee J.H."/>
            <person name="Choi E."/>
            <person name="Choi E."/>
            <person name="Lee S.E."/>
            <person name="Jeon J."/>
            <person name="Kim H."/>
            <person name="Choi G."/>
            <person name="Song H."/>
            <person name="Lee J."/>
            <person name="Lee S.C."/>
            <person name="Kwon J.K."/>
            <person name="Lee H.Y."/>
            <person name="Koo N."/>
            <person name="Hong Y."/>
            <person name="Kim R.W."/>
            <person name="Kang W.H."/>
            <person name="Huh J.H."/>
            <person name="Kang B.C."/>
            <person name="Yang T.J."/>
            <person name="Lee Y.H."/>
            <person name="Bennetzen J.L."/>
            <person name="Choi D."/>
        </authorList>
    </citation>
    <scope>NUCLEOTIDE SEQUENCE [LARGE SCALE GENOMIC DNA]</scope>
    <source>
        <strain evidence="6">cv. CM334</strain>
    </source>
</reference>
<dbReference type="Pfam" id="PF07992">
    <property type="entry name" value="Pyr_redox_2"/>
    <property type="match status" value="1"/>
</dbReference>
<keyword evidence="3" id="KW-0560">Oxidoreductase</keyword>
<evidence type="ECO:0000313" key="5">
    <source>
        <dbReference type="EMBL" id="PHT74091.1"/>
    </source>
</evidence>
<dbReference type="SUPFAM" id="SSF51905">
    <property type="entry name" value="FAD/NAD(P)-binding domain"/>
    <property type="match status" value="1"/>
</dbReference>
<accession>A0A2G2YWU0</accession>
<gene>
    <name evidence="5" type="ORF">T459_21368</name>
</gene>
<dbReference type="EMBL" id="AYRZ02000008">
    <property type="protein sequence ID" value="PHT74091.1"/>
    <property type="molecule type" value="Genomic_DNA"/>
</dbReference>